<evidence type="ECO:0000256" key="1">
    <source>
        <dbReference type="ARBA" id="ARBA00022801"/>
    </source>
</evidence>
<keyword evidence="4" id="KW-1185">Reference proteome</keyword>
<dbReference type="SUPFAM" id="SSF53474">
    <property type="entry name" value="alpha/beta-Hydrolases"/>
    <property type="match status" value="1"/>
</dbReference>
<dbReference type="AlphaFoldDB" id="A0A411YYQ5"/>
<evidence type="ECO:0000259" key="2">
    <source>
        <dbReference type="Pfam" id="PF20434"/>
    </source>
</evidence>
<dbReference type="RefSeq" id="WP_118155375.1">
    <property type="nucleotide sequence ID" value="NZ_QWEY01000011.1"/>
</dbReference>
<gene>
    <name evidence="3" type="ORF">D1012_17620</name>
</gene>
<protein>
    <submittedName>
        <fullName evidence="3">Alpha/beta hydrolase</fullName>
    </submittedName>
</protein>
<reference evidence="3 4" key="1">
    <citation type="submission" date="2018-08" db="EMBL/GenBank/DDBJ databases">
        <title>Flavobacterium tibetense sp. nov., isolated from a wetland YonghuCo on Tibetan Plateau.</title>
        <authorList>
            <person name="Phurbu D."/>
            <person name="Lu H."/>
            <person name="Xing P."/>
        </authorList>
    </citation>
    <scope>NUCLEOTIDE SEQUENCE [LARGE SCALE GENOMIC DNA]</scope>
    <source>
        <strain evidence="3 4">DJC</strain>
    </source>
</reference>
<dbReference type="PANTHER" id="PTHR48081">
    <property type="entry name" value="AB HYDROLASE SUPERFAMILY PROTEIN C4A8.06C"/>
    <property type="match status" value="1"/>
</dbReference>
<comment type="caution">
    <text evidence="3">The sequence shown here is derived from an EMBL/GenBank/DDBJ whole genome shotgun (WGS) entry which is preliminary data.</text>
</comment>
<organism evidence="3 4">
    <name type="scientific">Pseudotabrizicola alkalilacus</name>
    <dbReference type="NCBI Taxonomy" id="2305252"/>
    <lineage>
        <taxon>Bacteria</taxon>
        <taxon>Pseudomonadati</taxon>
        <taxon>Pseudomonadota</taxon>
        <taxon>Alphaproteobacteria</taxon>
        <taxon>Rhodobacterales</taxon>
        <taxon>Paracoccaceae</taxon>
        <taxon>Pseudotabrizicola</taxon>
    </lineage>
</organism>
<dbReference type="InterPro" id="IPR050300">
    <property type="entry name" value="GDXG_lipolytic_enzyme"/>
</dbReference>
<dbReference type="Proteomes" id="UP000284547">
    <property type="component" value="Unassembled WGS sequence"/>
</dbReference>
<dbReference type="EMBL" id="QWEY01000011">
    <property type="protein sequence ID" value="RGP35883.1"/>
    <property type="molecule type" value="Genomic_DNA"/>
</dbReference>
<dbReference type="InterPro" id="IPR029058">
    <property type="entry name" value="AB_hydrolase_fold"/>
</dbReference>
<feature type="domain" description="BD-FAE-like" evidence="2">
    <location>
        <begin position="49"/>
        <end position="155"/>
    </location>
</feature>
<dbReference type="PANTHER" id="PTHR48081:SF33">
    <property type="entry name" value="KYNURENINE FORMAMIDASE"/>
    <property type="match status" value="1"/>
</dbReference>
<sequence length="281" mass="30085">MEQDLYRNRDFIADFDALMAETAARSRELTARVRVQADVAYGPEPRARMDILFPPNMRKGAPLHMFIHGGYWRSGSKTDHHLVAAPVHAVGGVAVIVTYDLMPSTRLGQIVAQVRRAARHVLAMAPALGADPARFTVSGHSAGAHLASYLAAYGPQESSGPEALPRLPAVRSLLMVSGIYDLSGIPSSFLKDEAQMTATEASDWSPLTAMQLPVPSRIITRGALETAPFHDQARAFAALLDHNGQSCTLREEQGLNHLSIVLALADPSCGLGGILSDMTAG</sequence>
<dbReference type="GO" id="GO:0016787">
    <property type="term" value="F:hydrolase activity"/>
    <property type="evidence" value="ECO:0007669"/>
    <property type="project" value="UniProtKB-KW"/>
</dbReference>
<dbReference type="OrthoDB" id="9771666at2"/>
<proteinExistence type="predicted"/>
<dbReference type="InterPro" id="IPR049492">
    <property type="entry name" value="BD-FAE-like_dom"/>
</dbReference>
<dbReference type="Gene3D" id="3.40.50.1820">
    <property type="entry name" value="alpha/beta hydrolase"/>
    <property type="match status" value="1"/>
</dbReference>
<accession>A0A411YYQ5</accession>
<name>A0A411YYQ5_9RHOB</name>
<dbReference type="Pfam" id="PF20434">
    <property type="entry name" value="BD-FAE"/>
    <property type="match status" value="1"/>
</dbReference>
<keyword evidence="1 3" id="KW-0378">Hydrolase</keyword>
<evidence type="ECO:0000313" key="3">
    <source>
        <dbReference type="EMBL" id="RGP35883.1"/>
    </source>
</evidence>
<evidence type="ECO:0000313" key="4">
    <source>
        <dbReference type="Proteomes" id="UP000284547"/>
    </source>
</evidence>